<dbReference type="Gene3D" id="3.30.160.20">
    <property type="match status" value="1"/>
</dbReference>
<evidence type="ECO:0000259" key="4">
    <source>
        <dbReference type="PROSITE" id="PS00745"/>
    </source>
</evidence>
<keyword evidence="3" id="KW-0175">Coiled coil</keyword>
<organism evidence="5 6">
    <name type="scientific">Galdieria yellowstonensis</name>
    <dbReference type="NCBI Taxonomy" id="3028027"/>
    <lineage>
        <taxon>Eukaryota</taxon>
        <taxon>Rhodophyta</taxon>
        <taxon>Bangiophyceae</taxon>
        <taxon>Galdieriales</taxon>
        <taxon>Galdieriaceae</taxon>
        <taxon>Galdieria</taxon>
    </lineage>
</organism>
<dbReference type="NCBIfam" id="TIGR00020">
    <property type="entry name" value="prfB"/>
    <property type="match status" value="1"/>
</dbReference>
<dbReference type="SUPFAM" id="SSF75620">
    <property type="entry name" value="Release factor"/>
    <property type="match status" value="1"/>
</dbReference>
<dbReference type="Gene3D" id="1.20.58.410">
    <property type="entry name" value="Release factor"/>
    <property type="match status" value="1"/>
</dbReference>
<comment type="similarity">
    <text evidence="1">Belongs to the prokaryotic/mitochondrial release factor family.</text>
</comment>
<gene>
    <name evidence="5" type="ORF">GAYE_PCTG50G1186</name>
</gene>
<evidence type="ECO:0000313" key="5">
    <source>
        <dbReference type="EMBL" id="KAK4523293.1"/>
    </source>
</evidence>
<evidence type="ECO:0000256" key="2">
    <source>
        <dbReference type="ARBA" id="ARBA00022917"/>
    </source>
</evidence>
<dbReference type="GO" id="GO:0005737">
    <property type="term" value="C:cytoplasm"/>
    <property type="evidence" value="ECO:0007669"/>
    <property type="project" value="InterPro"/>
</dbReference>
<evidence type="ECO:0000256" key="1">
    <source>
        <dbReference type="ARBA" id="ARBA00010835"/>
    </source>
</evidence>
<dbReference type="InterPro" id="IPR005139">
    <property type="entry name" value="PCRF"/>
</dbReference>
<dbReference type="EMBL" id="JANCYU010000013">
    <property type="protein sequence ID" value="KAK4523293.1"/>
    <property type="molecule type" value="Genomic_DNA"/>
</dbReference>
<dbReference type="Pfam" id="PF03462">
    <property type="entry name" value="PCRF"/>
    <property type="match status" value="1"/>
</dbReference>
<dbReference type="Proteomes" id="UP001300502">
    <property type="component" value="Unassembled WGS sequence"/>
</dbReference>
<dbReference type="FunFam" id="3.30.160.20:FF:000004">
    <property type="entry name" value="Peptide chain release factor 1"/>
    <property type="match status" value="1"/>
</dbReference>
<proteinExistence type="inferred from homology"/>
<dbReference type="PROSITE" id="PS00745">
    <property type="entry name" value="RF_PROK_I"/>
    <property type="match status" value="1"/>
</dbReference>
<dbReference type="SMART" id="SM00937">
    <property type="entry name" value="PCRF"/>
    <property type="match status" value="1"/>
</dbReference>
<dbReference type="PANTHER" id="PTHR43116">
    <property type="entry name" value="PEPTIDE CHAIN RELEASE FACTOR 2"/>
    <property type="match status" value="1"/>
</dbReference>
<accession>A0AAV9I3P8</accession>
<evidence type="ECO:0000256" key="3">
    <source>
        <dbReference type="SAM" id="Coils"/>
    </source>
</evidence>
<dbReference type="Gene3D" id="3.30.70.1660">
    <property type="match status" value="1"/>
</dbReference>
<feature type="coiled-coil region" evidence="3">
    <location>
        <begin position="45"/>
        <end position="72"/>
    </location>
</feature>
<dbReference type="Pfam" id="PF00472">
    <property type="entry name" value="RF-1"/>
    <property type="match status" value="1"/>
</dbReference>
<dbReference type="AlphaFoldDB" id="A0AAV9I3P8"/>
<dbReference type="InterPro" id="IPR000352">
    <property type="entry name" value="Pep_chain_release_fac_I"/>
</dbReference>
<reference evidence="5 6" key="1">
    <citation type="submission" date="2022-07" db="EMBL/GenBank/DDBJ databases">
        <title>Genome-wide signatures of adaptation to extreme environments.</title>
        <authorList>
            <person name="Cho C.H."/>
            <person name="Yoon H.S."/>
        </authorList>
    </citation>
    <scope>NUCLEOTIDE SEQUENCE [LARGE SCALE GENOMIC DNA]</scope>
    <source>
        <strain evidence="5 6">108.79 E11</strain>
    </source>
</reference>
<protein>
    <recommendedName>
        <fullName evidence="4">Prokaryotic-type class I peptide chain release factors domain-containing protein</fullName>
    </recommendedName>
</protein>
<sequence>MHHVCRSFVCFRVFYSRFCNSSEQTAQLIQTLLNYSKSAATSLERAKSLLKYDKLQQRLLQVEAELNSVIADESNRKSRIKLSREYSHLTKKLESIESLSRELEEYHSLGLVMEKDQDSSGLKEILEEMLVLKGRAEDMERQAIVGEDRDQKGAYLELHSGAGGVESMDWCATLFRMYIRWAEQHSYEVDIVDENKGEVAGIRSGTLKIDGGDGCAFGWLRKEAGVHRLVRISPFDSGGRRHTSFVAVSVIPDVGEDLKENLIEPGSLRIETFRASGSGGQHVNKTESAIRIVHIPSGITVQCQSQRSQYQNKQTALKMLEAKLQYQEQLKREEEINNMSEHSKEAQFGNQIRSYILAPYQLVKDMRTGYEHRNPERVLNGEALDEFLVSCLSWEKQLKDENV</sequence>
<keyword evidence="6" id="KW-1185">Reference proteome</keyword>
<dbReference type="PANTHER" id="PTHR43116:SF3">
    <property type="entry name" value="CLASS I PEPTIDE CHAIN RELEASE FACTOR"/>
    <property type="match status" value="1"/>
</dbReference>
<dbReference type="HAMAP" id="MF_00094">
    <property type="entry name" value="Rel_fac_2"/>
    <property type="match status" value="1"/>
</dbReference>
<dbReference type="InterPro" id="IPR045853">
    <property type="entry name" value="Pep_chain_release_fac_I_sf"/>
</dbReference>
<dbReference type="GO" id="GO:0016149">
    <property type="term" value="F:translation release factor activity, codon specific"/>
    <property type="evidence" value="ECO:0007669"/>
    <property type="project" value="InterPro"/>
</dbReference>
<comment type="caution">
    <text evidence="5">The sequence shown here is derived from an EMBL/GenBank/DDBJ whole genome shotgun (WGS) entry which is preliminary data.</text>
</comment>
<evidence type="ECO:0000313" key="6">
    <source>
        <dbReference type="Proteomes" id="UP001300502"/>
    </source>
</evidence>
<feature type="domain" description="Prokaryotic-type class I peptide chain release factors" evidence="4">
    <location>
        <begin position="274"/>
        <end position="290"/>
    </location>
</feature>
<feature type="coiled-coil region" evidence="3">
    <location>
        <begin position="303"/>
        <end position="337"/>
    </location>
</feature>
<keyword evidence="2" id="KW-0648">Protein biosynthesis</keyword>
<name>A0AAV9I3P8_9RHOD</name>
<dbReference type="InterPro" id="IPR004374">
    <property type="entry name" value="PrfB"/>
</dbReference>